<dbReference type="InterPro" id="IPR006390">
    <property type="entry name" value="DHP_synth_dom"/>
</dbReference>
<comment type="similarity">
    <text evidence="4 12">Belongs to the DHPS family.</text>
</comment>
<dbReference type="NCBIfam" id="TIGR01496">
    <property type="entry name" value="DHPS"/>
    <property type="match status" value="1"/>
</dbReference>
<dbReference type="Gene3D" id="3.20.20.20">
    <property type="entry name" value="Dihydropteroate synthase-like"/>
    <property type="match status" value="1"/>
</dbReference>
<evidence type="ECO:0000256" key="5">
    <source>
        <dbReference type="ARBA" id="ARBA00012458"/>
    </source>
</evidence>
<dbReference type="CDD" id="cd00739">
    <property type="entry name" value="DHPS"/>
    <property type="match status" value="1"/>
</dbReference>
<dbReference type="RefSeq" id="WP_093150514.1">
    <property type="nucleotide sequence ID" value="NZ_FNEK01000006.1"/>
</dbReference>
<keyword evidence="9 12" id="KW-0460">Magnesium</keyword>
<keyword evidence="10 12" id="KW-0289">Folate biosynthesis</keyword>
<gene>
    <name evidence="14" type="ORF">SAMN04488026_100673</name>
</gene>
<name>A0A1G8MW57_9RHOB</name>
<keyword evidence="7 12" id="KW-0808">Transferase</keyword>
<evidence type="ECO:0000256" key="2">
    <source>
        <dbReference type="ARBA" id="ARBA00001946"/>
    </source>
</evidence>
<feature type="domain" description="Pterin-binding" evidence="13">
    <location>
        <begin position="72"/>
        <end position="326"/>
    </location>
</feature>
<evidence type="ECO:0000256" key="1">
    <source>
        <dbReference type="ARBA" id="ARBA00000012"/>
    </source>
</evidence>
<dbReference type="GO" id="GO:0046872">
    <property type="term" value="F:metal ion binding"/>
    <property type="evidence" value="ECO:0007669"/>
    <property type="project" value="UniProtKB-KW"/>
</dbReference>
<dbReference type="InterPro" id="IPR000489">
    <property type="entry name" value="Pterin-binding_dom"/>
</dbReference>
<dbReference type="InterPro" id="IPR045031">
    <property type="entry name" value="DHP_synth-like"/>
</dbReference>
<dbReference type="OrthoDB" id="9811744at2"/>
<evidence type="ECO:0000256" key="6">
    <source>
        <dbReference type="ARBA" id="ARBA00016919"/>
    </source>
</evidence>
<dbReference type="GO" id="GO:0004156">
    <property type="term" value="F:dihydropteroate synthase activity"/>
    <property type="evidence" value="ECO:0007669"/>
    <property type="project" value="UniProtKB-EC"/>
</dbReference>
<dbReference type="GO" id="GO:0005829">
    <property type="term" value="C:cytosol"/>
    <property type="evidence" value="ECO:0007669"/>
    <property type="project" value="TreeGrafter"/>
</dbReference>
<sequence>MTEYYRPIPVFDVARPSEAFPLAGGWTWFDRVELMRRGAPPRIVPARDLPKEVLMRLSEPRGALPGLGVQHPRIMGILNVTPDSFSDGGLHDAPAAALAHAREMAKEADIIDIGGESTRPGAKDVPVDLEIHRTAPVIAAMRATGISTPVSIDTRKASVAQAALDAGADMVNDVSGLGFDAGLAPLVAERGVPLCIMHSVATPATMQDDPTYEDVLLDVYDFLSERVEIAVSAGIPRQWILVDPGIGFGKTLAHNLALLARISLFHGLGCPILLGVSRKRMIGSIGRAAEARERAPGSVAAALAAVAQGTQILRVHDVAQTAQALRLFMAVNSGIVPEEKK</sequence>
<dbReference type="PROSITE" id="PS00793">
    <property type="entry name" value="DHPS_2"/>
    <property type="match status" value="1"/>
</dbReference>
<dbReference type="UniPathway" id="UPA00077">
    <property type="reaction ID" value="UER00156"/>
</dbReference>
<comment type="function">
    <text evidence="12">Catalyzes the condensation of para-aminobenzoate (pABA) with 6-hydroxymethyl-7,8-dihydropterin diphosphate (DHPt-PP) to form 7,8-dihydropteroate (H2Pte), the immediate precursor of folate derivatives.</text>
</comment>
<dbReference type="PANTHER" id="PTHR20941">
    <property type="entry name" value="FOLATE SYNTHESIS PROTEINS"/>
    <property type="match status" value="1"/>
</dbReference>
<evidence type="ECO:0000313" key="14">
    <source>
        <dbReference type="EMBL" id="SDI72269.1"/>
    </source>
</evidence>
<keyword evidence="8 12" id="KW-0479">Metal-binding</keyword>
<dbReference type="FunFam" id="3.20.20.20:FF:000006">
    <property type="entry name" value="Dihydropteroate synthase"/>
    <property type="match status" value="1"/>
</dbReference>
<reference evidence="14 15" key="1">
    <citation type="submission" date="2016-10" db="EMBL/GenBank/DDBJ databases">
        <authorList>
            <person name="de Groot N.N."/>
        </authorList>
    </citation>
    <scope>NUCLEOTIDE SEQUENCE [LARGE SCALE GENOMIC DNA]</scope>
    <source>
        <strain evidence="14 15">DSM 25294</strain>
    </source>
</reference>
<dbReference type="EC" id="2.5.1.15" evidence="5 12"/>
<evidence type="ECO:0000256" key="11">
    <source>
        <dbReference type="ARBA" id="ARBA00030193"/>
    </source>
</evidence>
<comment type="catalytic activity">
    <reaction evidence="1">
        <text>(7,8-dihydropterin-6-yl)methyl diphosphate + 4-aminobenzoate = 7,8-dihydropteroate + diphosphate</text>
        <dbReference type="Rhea" id="RHEA:19949"/>
        <dbReference type="ChEBI" id="CHEBI:17836"/>
        <dbReference type="ChEBI" id="CHEBI:17839"/>
        <dbReference type="ChEBI" id="CHEBI:33019"/>
        <dbReference type="ChEBI" id="CHEBI:72950"/>
        <dbReference type="EC" id="2.5.1.15"/>
    </reaction>
</comment>
<dbReference type="PROSITE" id="PS50972">
    <property type="entry name" value="PTERIN_BINDING"/>
    <property type="match status" value="1"/>
</dbReference>
<organism evidence="14 15">
    <name type="scientific">Aliiruegeria lutimaris</name>
    <dbReference type="NCBI Taxonomy" id="571298"/>
    <lineage>
        <taxon>Bacteria</taxon>
        <taxon>Pseudomonadati</taxon>
        <taxon>Pseudomonadota</taxon>
        <taxon>Alphaproteobacteria</taxon>
        <taxon>Rhodobacterales</taxon>
        <taxon>Roseobacteraceae</taxon>
        <taxon>Aliiruegeria</taxon>
    </lineage>
</organism>
<dbReference type="STRING" id="571298.SAMN04488026_100673"/>
<dbReference type="AlphaFoldDB" id="A0A1G8MW57"/>
<dbReference type="GO" id="GO:0046654">
    <property type="term" value="P:tetrahydrofolate biosynthetic process"/>
    <property type="evidence" value="ECO:0007669"/>
    <property type="project" value="UniProtKB-UniPathway"/>
</dbReference>
<dbReference type="PANTHER" id="PTHR20941:SF1">
    <property type="entry name" value="FOLIC ACID SYNTHESIS PROTEIN FOL1"/>
    <property type="match status" value="1"/>
</dbReference>
<evidence type="ECO:0000256" key="12">
    <source>
        <dbReference type="RuleBase" id="RU361205"/>
    </source>
</evidence>
<comment type="cofactor">
    <cofactor evidence="2 12">
        <name>Mg(2+)</name>
        <dbReference type="ChEBI" id="CHEBI:18420"/>
    </cofactor>
</comment>
<evidence type="ECO:0000256" key="3">
    <source>
        <dbReference type="ARBA" id="ARBA00004763"/>
    </source>
</evidence>
<evidence type="ECO:0000256" key="10">
    <source>
        <dbReference type="ARBA" id="ARBA00022909"/>
    </source>
</evidence>
<evidence type="ECO:0000256" key="4">
    <source>
        <dbReference type="ARBA" id="ARBA00009503"/>
    </source>
</evidence>
<evidence type="ECO:0000259" key="13">
    <source>
        <dbReference type="PROSITE" id="PS50972"/>
    </source>
</evidence>
<keyword evidence="15" id="KW-1185">Reference proteome</keyword>
<dbReference type="Proteomes" id="UP000199382">
    <property type="component" value="Unassembled WGS sequence"/>
</dbReference>
<dbReference type="EMBL" id="FNEK01000006">
    <property type="protein sequence ID" value="SDI72269.1"/>
    <property type="molecule type" value="Genomic_DNA"/>
</dbReference>
<dbReference type="GO" id="GO:0046656">
    <property type="term" value="P:folic acid biosynthetic process"/>
    <property type="evidence" value="ECO:0007669"/>
    <property type="project" value="UniProtKB-KW"/>
</dbReference>
<dbReference type="PROSITE" id="PS00792">
    <property type="entry name" value="DHPS_1"/>
    <property type="match status" value="1"/>
</dbReference>
<accession>A0A1G8MW57</accession>
<evidence type="ECO:0000256" key="8">
    <source>
        <dbReference type="ARBA" id="ARBA00022723"/>
    </source>
</evidence>
<evidence type="ECO:0000256" key="7">
    <source>
        <dbReference type="ARBA" id="ARBA00022679"/>
    </source>
</evidence>
<proteinExistence type="inferred from homology"/>
<comment type="pathway">
    <text evidence="3 12">Cofactor biosynthesis; tetrahydrofolate biosynthesis; 7,8-dihydrofolate from 2-amino-4-hydroxy-6-hydroxymethyl-7,8-dihydropteridine diphosphate and 4-aminobenzoate: step 1/2.</text>
</comment>
<dbReference type="Pfam" id="PF00809">
    <property type="entry name" value="Pterin_bind"/>
    <property type="match status" value="1"/>
</dbReference>
<dbReference type="SUPFAM" id="SSF51717">
    <property type="entry name" value="Dihydropteroate synthetase-like"/>
    <property type="match status" value="1"/>
</dbReference>
<dbReference type="InterPro" id="IPR011005">
    <property type="entry name" value="Dihydropteroate_synth-like_sf"/>
</dbReference>
<protein>
    <recommendedName>
        <fullName evidence="6 12">Dihydropteroate synthase</fullName>
        <shortName evidence="12">DHPS</shortName>
        <ecNumber evidence="5 12">2.5.1.15</ecNumber>
    </recommendedName>
    <alternativeName>
        <fullName evidence="11 12">Dihydropteroate pyrophosphorylase</fullName>
    </alternativeName>
</protein>
<evidence type="ECO:0000313" key="15">
    <source>
        <dbReference type="Proteomes" id="UP000199382"/>
    </source>
</evidence>
<evidence type="ECO:0000256" key="9">
    <source>
        <dbReference type="ARBA" id="ARBA00022842"/>
    </source>
</evidence>